<dbReference type="AlphaFoldDB" id="W6JYI2"/>
<dbReference type="Pfam" id="PF03073">
    <property type="entry name" value="TspO_MBR"/>
    <property type="match status" value="1"/>
</dbReference>
<feature type="domain" description="NAD(P)-binding" evidence="7">
    <location>
        <begin position="27"/>
        <end position="140"/>
    </location>
</feature>
<dbReference type="OrthoDB" id="9774199at2"/>
<dbReference type="InterPro" id="IPR004307">
    <property type="entry name" value="TspO_MBR"/>
</dbReference>
<dbReference type="InterPro" id="IPR036291">
    <property type="entry name" value="NAD(P)-bd_dom_sf"/>
</dbReference>
<evidence type="ECO:0000259" key="7">
    <source>
        <dbReference type="Pfam" id="PF13460"/>
    </source>
</evidence>
<dbReference type="PANTHER" id="PTHR10057">
    <property type="entry name" value="PERIPHERAL-TYPE BENZODIAZEPINE RECEPTOR"/>
    <property type="match status" value="1"/>
</dbReference>
<evidence type="ECO:0000256" key="3">
    <source>
        <dbReference type="ARBA" id="ARBA00022692"/>
    </source>
</evidence>
<dbReference type="STRING" id="1193182.BN11_3160013"/>
<evidence type="ECO:0000256" key="4">
    <source>
        <dbReference type="ARBA" id="ARBA00022989"/>
    </source>
</evidence>
<dbReference type="InterPro" id="IPR016040">
    <property type="entry name" value="NAD(P)-bd_dom"/>
</dbReference>
<sequence length="483" mass="52015">MSTTDSPAAQSTSPAGPPGKRTVLVTGASGYIGGQLVPALLEDFTVRVLTRSPDGVERHAWRDEVDVVVGDASRPEDLRRALDRVDVAYYLIHSMEADTTGFEERDRAAATLFAEEAERAGVQRLVYLGGLHPRDERLSPHLRSRVEIGRIFLDSSVPAACLQAAVILGDGSASFEMLRYLTSRLPAMVTPSWVDNPVQPIAAEDAIRCLRAAADLPSGVNRTFDIAGPDVLSYRQLMQTFAEVTGRRRRLILPLPVLTPGLASLWVGLITPVDAALARPLVGSLIHPAVAHESDLDEYLGGPCQIGVDEAIRTAMRDARPDTGPRNLALCTAAVVATAAAGTAVTDPESQWYRRLDKPAWQPPKAAFPIAWTSLYALIAGTSAAHLTTLERQGRTEEATAYRTALGANLVLNAGWSALFFGLGRLSLASAEAILLTASSADLARRAGSTRPRRRRLLSPYAAWCAFATALTADITRRNRRKS</sequence>
<dbReference type="CDD" id="cd15904">
    <property type="entry name" value="TSPO_MBR"/>
    <property type="match status" value="1"/>
</dbReference>
<protein>
    <submittedName>
        <fullName evidence="8">TspO/MBR family protein</fullName>
    </submittedName>
</protein>
<dbReference type="SUPFAM" id="SSF51735">
    <property type="entry name" value="NAD(P)-binding Rossmann-fold domains"/>
    <property type="match status" value="1"/>
</dbReference>
<evidence type="ECO:0000313" key="9">
    <source>
        <dbReference type="Proteomes" id="UP000035763"/>
    </source>
</evidence>
<keyword evidence="9" id="KW-1185">Reference proteome</keyword>
<dbReference type="InterPro" id="IPR038330">
    <property type="entry name" value="TspO/MBR-related_sf"/>
</dbReference>
<dbReference type="Gene3D" id="3.40.50.720">
    <property type="entry name" value="NAD(P)-binding Rossmann-like Domain"/>
    <property type="match status" value="1"/>
</dbReference>
<feature type="region of interest" description="Disordered" evidence="6">
    <location>
        <begin position="1"/>
        <end position="20"/>
    </location>
</feature>
<proteinExistence type="inferred from homology"/>
<dbReference type="GO" id="GO:0033013">
    <property type="term" value="P:tetrapyrrole metabolic process"/>
    <property type="evidence" value="ECO:0007669"/>
    <property type="project" value="UniProtKB-ARBA"/>
</dbReference>
<organism evidence="8 9">
    <name type="scientific">Nostocoides australiense Ben110</name>
    <dbReference type="NCBI Taxonomy" id="1193182"/>
    <lineage>
        <taxon>Bacteria</taxon>
        <taxon>Bacillati</taxon>
        <taxon>Actinomycetota</taxon>
        <taxon>Actinomycetes</taxon>
        <taxon>Micrococcales</taxon>
        <taxon>Intrasporangiaceae</taxon>
        <taxon>Nostocoides</taxon>
    </lineage>
</organism>
<evidence type="ECO:0000313" key="8">
    <source>
        <dbReference type="EMBL" id="CCH73720.1"/>
    </source>
</evidence>
<dbReference type="EMBL" id="CAJA01000242">
    <property type="protein sequence ID" value="CCH73720.1"/>
    <property type="molecule type" value="Genomic_DNA"/>
</dbReference>
<evidence type="ECO:0000256" key="5">
    <source>
        <dbReference type="ARBA" id="ARBA00023136"/>
    </source>
</evidence>
<evidence type="ECO:0000256" key="1">
    <source>
        <dbReference type="ARBA" id="ARBA00004141"/>
    </source>
</evidence>
<accession>W6JYI2</accession>
<keyword evidence="5" id="KW-0472">Membrane</keyword>
<dbReference type="FunFam" id="1.20.1260.100:FF:000001">
    <property type="entry name" value="translocator protein 2"/>
    <property type="match status" value="1"/>
</dbReference>
<comment type="similarity">
    <text evidence="2">Belongs to the TspO/BZRP family.</text>
</comment>
<keyword evidence="3" id="KW-0812">Transmembrane</keyword>
<evidence type="ECO:0000256" key="6">
    <source>
        <dbReference type="SAM" id="MobiDB-lite"/>
    </source>
</evidence>
<dbReference type="Pfam" id="PF13460">
    <property type="entry name" value="NAD_binding_10"/>
    <property type="match status" value="1"/>
</dbReference>
<reference evidence="8 9" key="1">
    <citation type="journal article" date="2013" name="ISME J.">
        <title>A metabolic model for members of the genus Tetrasphaera involved in enhanced biological phosphorus removal.</title>
        <authorList>
            <person name="Kristiansen R."/>
            <person name="Nguyen H.T.T."/>
            <person name="Saunders A.M."/>
            <person name="Nielsen J.L."/>
            <person name="Wimmer R."/>
            <person name="Le V.Q."/>
            <person name="McIlroy S.J."/>
            <person name="Petrovski S."/>
            <person name="Seviour R.J."/>
            <person name="Calteau A."/>
            <person name="Nielsen K.L."/>
            <person name="Nielsen P.H."/>
        </authorList>
    </citation>
    <scope>NUCLEOTIDE SEQUENCE [LARGE SCALE GENOMIC DNA]</scope>
    <source>
        <strain evidence="8 9">Ben110</strain>
    </source>
</reference>
<dbReference type="GO" id="GO:0016020">
    <property type="term" value="C:membrane"/>
    <property type="evidence" value="ECO:0007669"/>
    <property type="project" value="UniProtKB-SubCell"/>
</dbReference>
<dbReference type="Proteomes" id="UP000035763">
    <property type="component" value="Unassembled WGS sequence"/>
</dbReference>
<dbReference type="PANTHER" id="PTHR10057:SF0">
    <property type="entry name" value="TRANSLOCATOR PROTEIN"/>
    <property type="match status" value="1"/>
</dbReference>
<comment type="subcellular location">
    <subcellularLocation>
        <location evidence="1">Membrane</location>
        <topology evidence="1">Multi-pass membrane protein</topology>
    </subcellularLocation>
</comment>
<feature type="compositionally biased region" description="Polar residues" evidence="6">
    <location>
        <begin position="1"/>
        <end position="14"/>
    </location>
</feature>
<gene>
    <name evidence="8" type="ORF">BN11_3160013</name>
</gene>
<name>W6JYI2_9MICO</name>
<evidence type="ECO:0000256" key="2">
    <source>
        <dbReference type="ARBA" id="ARBA00007524"/>
    </source>
</evidence>
<keyword evidence="4" id="KW-1133">Transmembrane helix</keyword>
<dbReference type="Gene3D" id="1.20.1260.100">
    <property type="entry name" value="TspO/MBR protein"/>
    <property type="match status" value="1"/>
</dbReference>
<comment type="caution">
    <text evidence="8">The sequence shown here is derived from an EMBL/GenBank/DDBJ whole genome shotgun (WGS) entry which is preliminary data.</text>
</comment>